<keyword evidence="3" id="KW-1185">Reference proteome</keyword>
<dbReference type="Gene3D" id="3.40.930.10">
    <property type="entry name" value="Mannitol-specific EII, Chain A"/>
    <property type="match status" value="1"/>
</dbReference>
<dbReference type="InterPro" id="IPR016152">
    <property type="entry name" value="PTrfase/Anion_transptr"/>
</dbReference>
<evidence type="ECO:0000313" key="3">
    <source>
        <dbReference type="Proteomes" id="UP001589793"/>
    </source>
</evidence>
<accession>A0ABV6R9R8</accession>
<dbReference type="InterPro" id="IPR051541">
    <property type="entry name" value="PTS_SugarTrans_NitroReg"/>
</dbReference>
<name>A0ABV6R9R8_9MICO</name>
<keyword evidence="2" id="KW-0813">Transport</keyword>
<dbReference type="CDD" id="cd00211">
    <property type="entry name" value="PTS_IIA_fru"/>
    <property type="match status" value="1"/>
</dbReference>
<dbReference type="PANTHER" id="PTHR47738:SF3">
    <property type="entry name" value="PHOSPHOTRANSFERASE SYSTEM MANNITOL_FRUCTOSE-SPECIFIC IIA DOMAIN CONTAINING PROTEIN"/>
    <property type="match status" value="1"/>
</dbReference>
<dbReference type="PANTHER" id="PTHR47738">
    <property type="entry name" value="PTS SYSTEM FRUCTOSE-LIKE EIIA COMPONENT-RELATED"/>
    <property type="match status" value="1"/>
</dbReference>
<organism evidence="2 3">
    <name type="scientific">Brachybacterium hainanense</name>
    <dbReference type="NCBI Taxonomy" id="1541174"/>
    <lineage>
        <taxon>Bacteria</taxon>
        <taxon>Bacillati</taxon>
        <taxon>Actinomycetota</taxon>
        <taxon>Actinomycetes</taxon>
        <taxon>Micrococcales</taxon>
        <taxon>Dermabacteraceae</taxon>
        <taxon>Brachybacterium</taxon>
    </lineage>
</organism>
<evidence type="ECO:0000313" key="2">
    <source>
        <dbReference type="EMBL" id="MFC0673729.1"/>
    </source>
</evidence>
<evidence type="ECO:0000259" key="1">
    <source>
        <dbReference type="PROSITE" id="PS51094"/>
    </source>
</evidence>
<keyword evidence="2" id="KW-0762">Sugar transport</keyword>
<feature type="domain" description="PTS EIIA type-2" evidence="1">
    <location>
        <begin position="4"/>
        <end position="151"/>
    </location>
</feature>
<dbReference type="Proteomes" id="UP001589793">
    <property type="component" value="Unassembled WGS sequence"/>
</dbReference>
<dbReference type="RefSeq" id="WP_376979521.1">
    <property type="nucleotide sequence ID" value="NZ_JBHLSV010000006.1"/>
</dbReference>
<dbReference type="PROSITE" id="PS51094">
    <property type="entry name" value="PTS_EIIA_TYPE_2"/>
    <property type="match status" value="1"/>
</dbReference>
<dbReference type="EMBL" id="JBHLSV010000006">
    <property type="protein sequence ID" value="MFC0673729.1"/>
    <property type="molecule type" value="Genomic_DNA"/>
</dbReference>
<sequence>MSDGLVTKDLVQVDLEVASTGELFAHMSHMLQEAGYVKESFGDALALREATYPTALPTQPEAMAIPHADAVHILEPFIAPIRLASPIPWHEMGNDDVTHPVRFVFLLGFTKADGHVKVLQDLMIASQDPEFFPRLASAGSAEEYFSAVQSIQG</sequence>
<reference evidence="2 3" key="1">
    <citation type="submission" date="2024-09" db="EMBL/GenBank/DDBJ databases">
        <authorList>
            <person name="Sun Q."/>
            <person name="Mori K."/>
        </authorList>
    </citation>
    <scope>NUCLEOTIDE SEQUENCE [LARGE SCALE GENOMIC DNA]</scope>
    <source>
        <strain evidence="2 3">CICC 10874</strain>
    </source>
</reference>
<gene>
    <name evidence="2" type="ORF">ACFFF6_07155</name>
</gene>
<protein>
    <submittedName>
        <fullName evidence="2">PTS sugar transporter subunit IIA</fullName>
    </submittedName>
</protein>
<proteinExistence type="predicted"/>
<dbReference type="Pfam" id="PF00359">
    <property type="entry name" value="PTS_EIIA_2"/>
    <property type="match status" value="1"/>
</dbReference>
<dbReference type="SUPFAM" id="SSF55804">
    <property type="entry name" value="Phoshotransferase/anion transport protein"/>
    <property type="match status" value="1"/>
</dbReference>
<dbReference type="InterPro" id="IPR002178">
    <property type="entry name" value="PTS_EIIA_type-2_dom"/>
</dbReference>
<comment type="caution">
    <text evidence="2">The sequence shown here is derived from an EMBL/GenBank/DDBJ whole genome shotgun (WGS) entry which is preliminary data.</text>
</comment>